<sequence length="255" mass="28085">MTATAIHHGPTRLERLSADDFETASVRSAAPSYISEAPSYHSTLPPHESAPAYTPATAPAYTTQPQQTSSSTPTPRQSSTMLPPAAAPMSSTFTPGAGLPRLPSPRRRASELPQLSQFRLPTSWASSSSGNPQARHYQSVANRRAAAAVAHAASTQSLLIAARDDVVNAASTADDDGRVRPLEDPYLVGEVAAARARRERLARQNGDDILIREDMRWDWFLSQMNDAQERERSWANFRQSYESRGRSKLARRFWR</sequence>
<proteinExistence type="predicted"/>
<comment type="caution">
    <text evidence="2">The sequence shown here is derived from an EMBL/GenBank/DDBJ whole genome shotgun (WGS) entry which is preliminary data.</text>
</comment>
<feature type="compositionally biased region" description="Low complexity" evidence="1">
    <location>
        <begin position="49"/>
        <end position="80"/>
    </location>
</feature>
<dbReference type="EMBL" id="CAUWAG010000006">
    <property type="protein sequence ID" value="CAJ2504266.1"/>
    <property type="molecule type" value="Genomic_DNA"/>
</dbReference>
<organism evidence="2 3">
    <name type="scientific">Anthostomella pinea</name>
    <dbReference type="NCBI Taxonomy" id="933095"/>
    <lineage>
        <taxon>Eukaryota</taxon>
        <taxon>Fungi</taxon>
        <taxon>Dikarya</taxon>
        <taxon>Ascomycota</taxon>
        <taxon>Pezizomycotina</taxon>
        <taxon>Sordariomycetes</taxon>
        <taxon>Xylariomycetidae</taxon>
        <taxon>Xylariales</taxon>
        <taxon>Xylariaceae</taxon>
        <taxon>Anthostomella</taxon>
    </lineage>
</organism>
<accession>A0AAI8VGK5</accession>
<protein>
    <submittedName>
        <fullName evidence="2">Uu.00g116600.m01.CDS01</fullName>
    </submittedName>
</protein>
<feature type="region of interest" description="Disordered" evidence="1">
    <location>
        <begin position="1"/>
        <end position="136"/>
    </location>
</feature>
<dbReference type="AlphaFoldDB" id="A0AAI8VGK5"/>
<evidence type="ECO:0000313" key="2">
    <source>
        <dbReference type="EMBL" id="CAJ2504266.1"/>
    </source>
</evidence>
<keyword evidence="3" id="KW-1185">Reference proteome</keyword>
<evidence type="ECO:0000313" key="3">
    <source>
        <dbReference type="Proteomes" id="UP001295740"/>
    </source>
</evidence>
<evidence type="ECO:0000256" key="1">
    <source>
        <dbReference type="SAM" id="MobiDB-lite"/>
    </source>
</evidence>
<gene>
    <name evidence="2" type="ORF">KHLLAP_LOCUS4734</name>
</gene>
<feature type="compositionally biased region" description="Polar residues" evidence="1">
    <location>
        <begin position="113"/>
        <end position="132"/>
    </location>
</feature>
<reference evidence="2" key="1">
    <citation type="submission" date="2023-10" db="EMBL/GenBank/DDBJ databases">
        <authorList>
            <person name="Hackl T."/>
        </authorList>
    </citation>
    <scope>NUCLEOTIDE SEQUENCE</scope>
</reference>
<name>A0AAI8VGK5_9PEZI</name>
<dbReference type="Proteomes" id="UP001295740">
    <property type="component" value="Unassembled WGS sequence"/>
</dbReference>